<dbReference type="GeneID" id="95588601"/>
<dbReference type="Pfam" id="PF14559">
    <property type="entry name" value="TPR_19"/>
    <property type="match status" value="1"/>
</dbReference>
<comment type="caution">
    <text evidence="2">The sequence shown here is derived from an EMBL/GenBank/DDBJ whole genome shotgun (WGS) entry which is preliminary data.</text>
</comment>
<evidence type="ECO:0000313" key="3">
    <source>
        <dbReference type="Proteomes" id="UP000613974"/>
    </source>
</evidence>
<organism evidence="2 3">
    <name type="scientific">Streptomyces nojiriensis</name>
    <dbReference type="NCBI Taxonomy" id="66374"/>
    <lineage>
        <taxon>Bacteria</taxon>
        <taxon>Bacillati</taxon>
        <taxon>Actinomycetota</taxon>
        <taxon>Actinomycetes</taxon>
        <taxon>Kitasatosporales</taxon>
        <taxon>Streptomycetaceae</taxon>
        <taxon>Streptomyces</taxon>
    </lineage>
</organism>
<feature type="compositionally biased region" description="Basic and acidic residues" evidence="1">
    <location>
        <begin position="175"/>
        <end position="185"/>
    </location>
</feature>
<keyword evidence="3" id="KW-1185">Reference proteome</keyword>
<dbReference type="Proteomes" id="UP000613974">
    <property type="component" value="Unassembled WGS sequence"/>
</dbReference>
<sequence>MKFGIRRGWRETFERANTLWFVEGRSARAVDLYRSAARQAPRELVVRFQLARALWAVGRGGEAEAELDVVEAGRNRLSELGRSMLDEFVAQLRNPRAPLAEPSEPLDADLLQEVRLPAEGWGALARAARSRRMPGVAAYASSRATGSTGESTRDLEAGREAAIRELSYLAAMLPDRNRNQNRNRDQGQGQGQGQGEGRPEPGPRRTTSGAPSEDSPQARPPSPPPEPGTRMACPLVVTAATSSVLPDQDTVLRITVTNTGSEPVLVNGRMLLNTPDAPPGFGELWLSVDGPPGYHNRSRFFVRASDPPPQSFVVLEPAGSISADYPLLTYESLHLPGRYRLGVVYRNATSLRARGLDACTGSVGSERVTLIRP</sequence>
<feature type="compositionally biased region" description="Pro residues" evidence="1">
    <location>
        <begin position="218"/>
        <end position="227"/>
    </location>
</feature>
<evidence type="ECO:0000313" key="2">
    <source>
        <dbReference type="EMBL" id="GHI70374.1"/>
    </source>
</evidence>
<dbReference type="EMBL" id="BNEC01000005">
    <property type="protein sequence ID" value="GHI70374.1"/>
    <property type="molecule type" value="Genomic_DNA"/>
</dbReference>
<proteinExistence type="predicted"/>
<name>A0ABQ3SQF6_9ACTN</name>
<evidence type="ECO:0000256" key="1">
    <source>
        <dbReference type="SAM" id="MobiDB-lite"/>
    </source>
</evidence>
<feature type="region of interest" description="Disordered" evidence="1">
    <location>
        <begin position="174"/>
        <end position="231"/>
    </location>
</feature>
<reference evidence="3" key="1">
    <citation type="submission" date="2023-07" db="EMBL/GenBank/DDBJ databases">
        <title>Whole genome shotgun sequence of Streptomyces nojiriensis NBRC 13794.</title>
        <authorList>
            <person name="Komaki H."/>
            <person name="Tamura T."/>
        </authorList>
    </citation>
    <scope>NUCLEOTIDE SEQUENCE [LARGE SCALE GENOMIC DNA]</scope>
    <source>
        <strain evidence="3">NBRC 13794</strain>
    </source>
</reference>
<evidence type="ECO:0008006" key="4">
    <source>
        <dbReference type="Google" id="ProtNLM"/>
    </source>
</evidence>
<accession>A0ABQ3SQF6</accession>
<protein>
    <recommendedName>
        <fullName evidence="4">Tetratricopeptide repeat protein</fullName>
    </recommendedName>
</protein>
<dbReference type="RefSeq" id="WP_189734443.1">
    <property type="nucleotide sequence ID" value="NZ_BMRL01000002.1"/>
</dbReference>
<gene>
    <name evidence="2" type="ORF">Snoj_42920</name>
</gene>